<accession>A0A023B2Y4</accession>
<evidence type="ECO:0000256" key="1">
    <source>
        <dbReference type="ARBA" id="ARBA00001933"/>
    </source>
</evidence>
<dbReference type="VEuPathDB" id="CryptoDB:GNI_121800"/>
<evidence type="ECO:0000313" key="8">
    <source>
        <dbReference type="Proteomes" id="UP000019763"/>
    </source>
</evidence>
<proteinExistence type="predicted"/>
<dbReference type="EC" id="2.6.1.2" evidence="7"/>
<evidence type="ECO:0000256" key="3">
    <source>
        <dbReference type="ARBA" id="ARBA00022576"/>
    </source>
</evidence>
<dbReference type="Gene3D" id="3.90.1150.10">
    <property type="entry name" value="Aspartate Aminotransferase, domain 1"/>
    <property type="match status" value="1"/>
</dbReference>
<name>A0A023B2Y4_GRENI</name>
<dbReference type="InterPro" id="IPR015424">
    <property type="entry name" value="PyrdxlP-dep_Trfase"/>
</dbReference>
<reference evidence="7" key="1">
    <citation type="submission" date="2013-12" db="EMBL/GenBank/DDBJ databases">
        <authorList>
            <person name="Omoto C.K."/>
            <person name="Sibley D."/>
            <person name="Venepally P."/>
            <person name="Hadjithomas M."/>
            <person name="Karamycheva S."/>
            <person name="Brunk B."/>
            <person name="Roos D."/>
            <person name="Caler E."/>
            <person name="Lorenzi H."/>
        </authorList>
    </citation>
    <scope>NUCLEOTIDE SEQUENCE</scope>
</reference>
<dbReference type="GeneID" id="22914292"/>
<dbReference type="AlphaFoldDB" id="A0A023B2Y4"/>
<comment type="caution">
    <text evidence="7">The sequence shown here is derived from an EMBL/GenBank/DDBJ whole genome shotgun (WGS) entry which is preliminary data.</text>
</comment>
<dbReference type="RefSeq" id="XP_011131871.1">
    <property type="nucleotide sequence ID" value="XM_011133569.1"/>
</dbReference>
<keyword evidence="3 7" id="KW-0032">Aminotransferase</keyword>
<dbReference type="InterPro" id="IPR045088">
    <property type="entry name" value="ALAT1/2-like"/>
</dbReference>
<evidence type="ECO:0000256" key="6">
    <source>
        <dbReference type="SAM" id="MobiDB-lite"/>
    </source>
</evidence>
<evidence type="ECO:0000256" key="5">
    <source>
        <dbReference type="ARBA" id="ARBA00022898"/>
    </source>
</evidence>
<dbReference type="SUPFAM" id="SSF53383">
    <property type="entry name" value="PLP-dependent transferases"/>
    <property type="match status" value="1"/>
</dbReference>
<evidence type="ECO:0000256" key="4">
    <source>
        <dbReference type="ARBA" id="ARBA00022679"/>
    </source>
</evidence>
<dbReference type="InterPro" id="IPR015422">
    <property type="entry name" value="PyrdxlP-dep_Trfase_small"/>
</dbReference>
<feature type="region of interest" description="Disordered" evidence="6">
    <location>
        <begin position="260"/>
        <end position="283"/>
    </location>
</feature>
<dbReference type="PANTHER" id="PTHR11751">
    <property type="entry name" value="ALANINE AMINOTRANSFERASE"/>
    <property type="match status" value="1"/>
</dbReference>
<sequence length="337" mass="35643">MHSCSKGFYGECGFRGGLMQLENFDKDSLALIYKVRSVELCANTTGQICMALVACPPKPGTPSFNQYLEERNEALQALAYKAQLMSTFFNSLTGVTCQPIYGALYAFPRLTLPPRFVQEAAALGRLADLHYCLMLLNATGIVCSPGNAFGPNVPAANLATATECTPGPLENAPPAITPAPITPAPVSAAPVSATSVESVSAFPTVPTVRGATLTAPIKPVPTNLPVSPVVVTEDARYIPAAAAKNPGLLSSATGLEHTTIPSKASQDENSRLTVPSVAEPPKSEAHEVYHMRITILPTVPELSKALDSYRAFHEQLMADYSTTVLENPSDVDTNVVA</sequence>
<dbReference type="eggNOG" id="KOG0258">
    <property type="taxonomic scope" value="Eukaryota"/>
</dbReference>
<keyword evidence="4 7" id="KW-0808">Transferase</keyword>
<dbReference type="EMBL" id="AFNH02000908">
    <property type="protein sequence ID" value="EZG53504.1"/>
    <property type="molecule type" value="Genomic_DNA"/>
</dbReference>
<evidence type="ECO:0000313" key="7">
    <source>
        <dbReference type="EMBL" id="EZG53504.1"/>
    </source>
</evidence>
<evidence type="ECO:0000256" key="2">
    <source>
        <dbReference type="ARBA" id="ARBA00011738"/>
    </source>
</evidence>
<dbReference type="PANTHER" id="PTHR11751:SF29">
    <property type="entry name" value="ALANINE TRANSAMINASE"/>
    <property type="match status" value="1"/>
</dbReference>
<protein>
    <submittedName>
        <fullName evidence="7">Alanine aminotransferase</fullName>
        <ecNumber evidence="7">2.6.1.2</ecNumber>
    </submittedName>
</protein>
<organism evidence="7 8">
    <name type="scientific">Gregarina niphandrodes</name>
    <name type="common">Septate eugregarine</name>
    <dbReference type="NCBI Taxonomy" id="110365"/>
    <lineage>
        <taxon>Eukaryota</taxon>
        <taxon>Sar</taxon>
        <taxon>Alveolata</taxon>
        <taxon>Apicomplexa</taxon>
        <taxon>Conoidasida</taxon>
        <taxon>Gregarinasina</taxon>
        <taxon>Eugregarinorida</taxon>
        <taxon>Gregarinidae</taxon>
        <taxon>Gregarina</taxon>
    </lineage>
</organism>
<dbReference type="GO" id="GO:0004021">
    <property type="term" value="F:L-alanine:2-oxoglutarate aminotransferase activity"/>
    <property type="evidence" value="ECO:0007669"/>
    <property type="project" value="UniProtKB-EC"/>
</dbReference>
<dbReference type="Proteomes" id="UP000019763">
    <property type="component" value="Unassembled WGS sequence"/>
</dbReference>
<gene>
    <name evidence="7" type="ORF">GNI_121800</name>
</gene>
<keyword evidence="5" id="KW-0663">Pyridoxal phosphate</keyword>
<comment type="subunit">
    <text evidence="2">Homodimer.</text>
</comment>
<comment type="cofactor">
    <cofactor evidence="1">
        <name>pyridoxal 5'-phosphate</name>
        <dbReference type="ChEBI" id="CHEBI:597326"/>
    </cofactor>
</comment>
<dbReference type="OrthoDB" id="1732682at2759"/>
<keyword evidence="8" id="KW-1185">Reference proteome</keyword>